<dbReference type="Gene3D" id="3.40.50.880">
    <property type="match status" value="1"/>
</dbReference>
<feature type="transmembrane region" description="Helical" evidence="1">
    <location>
        <begin position="625"/>
        <end position="647"/>
    </location>
</feature>
<feature type="transmembrane region" description="Helical" evidence="1">
    <location>
        <begin position="653"/>
        <end position="671"/>
    </location>
</feature>
<feature type="domain" description="DUF4159" evidence="3">
    <location>
        <begin position="695"/>
        <end position="912"/>
    </location>
</feature>
<keyword evidence="1" id="KW-1133">Transmembrane helix</keyword>
<dbReference type="PANTHER" id="PTHR37464">
    <property type="entry name" value="BLL2463 PROTEIN"/>
    <property type="match status" value="1"/>
</dbReference>
<dbReference type="OrthoDB" id="9773014at2"/>
<evidence type="ECO:0000259" key="3">
    <source>
        <dbReference type="Pfam" id="PF13709"/>
    </source>
</evidence>
<sequence>MAFGAPFLLLGLLILPAIWWLSRITPPPPQTEIFPPLRLLLKVTGRHTTPSQIPWWLLLLRLIMAALVIIALANPIYRPKAIEINNNHPLALIIDNSWASNHDWQNLIKEATILIDQAIRAQQLVYLATTADGSNQDMRPLSGEAIKNRLLTLKPQPIAPNRLVIIEKLLETVDAEKVDIAYLTDGLKTQQDQEAFEKIKQIASDSLLIYTSDISKLYGINTLKSEKDALVATIIRSDTKIDKTLNLGIYDQKNRRLGDAQTQFKQSETQSQAYFYLPLELRNDAAMIRIDHQNNAASTYLVDQRERIFRVAILSSSANEITQPLLAPLYYVIKALEGQADLITASGGVFSDDVEKLLNQNPSIFVLGDVVNMPQNTEDKLNQFIQNGGTLIRFAGNNLANASTHDHLLPVELRHGERQLGGIMSWVSPQKLAPFTQNSLFSDIPFPEDVTVSRQILAEPSPTLFDKTLLSLNDGTPLVTASTLGKGKLIFIHTAPEPSWTTLPLSGFFVEMLKKLVQFSAVYDENLQEEHVNQNSSRQPWRVLNGQGQLEMAGSHVLPLLLTDKASLPNYNHPPGFYGRENNLYALNLLDQTSKFLPLDYASFGKNSQILDYSAGDEIRLHGPLLILAALLFALDSLLILGVGRFFKKRRHILSLLIIGISISVVFPLYYPTPVHAQDLSQKDQILVQSAGKTHLAYVITGDSQIDNISKTALESLSQFVEARTTIDFGAVSGLDLDKDELAFYPLIYWPIDAKTTIPSEKAIEKINAYMLYGGTVLFDTRDQITAGLNLEGSATPNTQRLREILSGLNIPALEQTPPEHVISRSFYLMPDFPGRYRGSPLWIESSAMATRDDRPIYSGDGISSILITANDMAGAWSHDGKGSWTFPLVPDDPMQRIWAFRGGLNIIMYTLTGNYKADQVHVPALLERLDQERQK</sequence>
<dbReference type="AlphaFoldDB" id="J1JW37"/>
<dbReference type="NCBIfam" id="TIGR02226">
    <property type="entry name" value="two_anch"/>
    <property type="match status" value="1"/>
</dbReference>
<evidence type="ECO:0000256" key="1">
    <source>
        <dbReference type="SAM" id="Phobius"/>
    </source>
</evidence>
<dbReference type="PANTHER" id="PTHR37464:SF1">
    <property type="entry name" value="BLL2463 PROTEIN"/>
    <property type="match status" value="1"/>
</dbReference>
<organism evidence="4 5">
    <name type="scientific">Bartonella tamiae Th239</name>
    <dbReference type="NCBI Taxonomy" id="1094558"/>
    <lineage>
        <taxon>Bacteria</taxon>
        <taxon>Pseudomonadati</taxon>
        <taxon>Pseudomonadota</taxon>
        <taxon>Alphaproteobacteria</taxon>
        <taxon>Hyphomicrobiales</taxon>
        <taxon>Bartonellaceae</taxon>
        <taxon>Bartonella</taxon>
    </lineage>
</organism>
<dbReference type="eggNOG" id="ENOG502Z7KE">
    <property type="taxonomic scope" value="Bacteria"/>
</dbReference>
<evidence type="ECO:0000259" key="2">
    <source>
        <dbReference type="Pfam" id="PF07584"/>
    </source>
</evidence>
<dbReference type="RefSeq" id="WP_008040378.1">
    <property type="nucleotide sequence ID" value="NZ_JH725147.1"/>
</dbReference>
<proteinExistence type="predicted"/>
<dbReference type="SUPFAM" id="SSF52317">
    <property type="entry name" value="Class I glutamine amidotransferase-like"/>
    <property type="match status" value="1"/>
</dbReference>
<dbReference type="InterPro" id="IPR011933">
    <property type="entry name" value="Double_TM_dom"/>
</dbReference>
<keyword evidence="5" id="KW-1185">Reference proteome</keyword>
<accession>J1JW37</accession>
<protein>
    <submittedName>
        <fullName evidence="4">N-terminal double-transmembrane domain-containing protein</fullName>
    </submittedName>
</protein>
<name>J1JW37_9HYPH</name>
<feature type="transmembrane region" description="Helical" evidence="1">
    <location>
        <begin position="53"/>
        <end position="73"/>
    </location>
</feature>
<dbReference type="InterPro" id="IPR029062">
    <property type="entry name" value="Class_I_gatase-like"/>
</dbReference>
<dbReference type="Proteomes" id="UP000008952">
    <property type="component" value="Unassembled WGS sequence"/>
</dbReference>
<evidence type="ECO:0000313" key="4">
    <source>
        <dbReference type="EMBL" id="EJF89212.1"/>
    </source>
</evidence>
<feature type="domain" description="Aerotolerance regulator N-terminal" evidence="2">
    <location>
        <begin position="1"/>
        <end position="75"/>
    </location>
</feature>
<dbReference type="PATRIC" id="fig|1094558.3.peg.1892"/>
<dbReference type="STRING" id="1094558.ME5_01763"/>
<dbReference type="CDD" id="cd03143">
    <property type="entry name" value="A4_beta-galactosidase_middle_domain"/>
    <property type="match status" value="1"/>
</dbReference>
<dbReference type="EMBL" id="AIMB01000008">
    <property type="protein sequence ID" value="EJF89212.1"/>
    <property type="molecule type" value="Genomic_DNA"/>
</dbReference>
<reference evidence="4 5" key="1">
    <citation type="submission" date="2012-03" db="EMBL/GenBank/DDBJ databases">
        <title>The Genome Sequence of Bartonella tamiae Th239.</title>
        <authorList>
            <consortium name="The Broad Institute Genome Sequencing Platform"/>
            <consortium name="The Broad Institute Genome Sequencing Center for Infectious Disease"/>
            <person name="Feldgarden M."/>
            <person name="Kirby J."/>
            <person name="Kosoy M."/>
            <person name="Birtles R."/>
            <person name="Probert W.S."/>
            <person name="Chiaraviglio L."/>
            <person name="Young S.K."/>
            <person name="Zeng Q."/>
            <person name="Gargeya S."/>
            <person name="Fitzgerald M."/>
            <person name="Haas B."/>
            <person name="Abouelleil A."/>
            <person name="Alvarado L."/>
            <person name="Arachchi H.M."/>
            <person name="Berlin A."/>
            <person name="Chapman S.B."/>
            <person name="Gearin G."/>
            <person name="Goldberg J."/>
            <person name="Griggs A."/>
            <person name="Gujja S."/>
            <person name="Hansen M."/>
            <person name="Heiman D."/>
            <person name="Howarth C."/>
            <person name="Larimer J."/>
            <person name="Lui A."/>
            <person name="MacDonald P.J.P."/>
            <person name="McCowen C."/>
            <person name="Montmayeur A."/>
            <person name="Murphy C."/>
            <person name="Neiman D."/>
            <person name="Pearson M."/>
            <person name="Priest M."/>
            <person name="Roberts A."/>
            <person name="Saif S."/>
            <person name="Shea T."/>
            <person name="Sisk P."/>
            <person name="Stolte C."/>
            <person name="Sykes S."/>
            <person name="Wortman J."/>
            <person name="Nusbaum C."/>
            <person name="Birren B."/>
        </authorList>
    </citation>
    <scope>NUCLEOTIDE SEQUENCE [LARGE SCALE GENOMIC DNA]</scope>
    <source>
        <strain evidence="4 5">Th239</strain>
    </source>
</reference>
<dbReference type="Gene3D" id="3.40.50.12140">
    <property type="entry name" value="Domain of unknown function DUF4159"/>
    <property type="match status" value="1"/>
</dbReference>
<dbReference type="InterPro" id="IPR024163">
    <property type="entry name" value="Aerotolerance_reg_N"/>
</dbReference>
<comment type="caution">
    <text evidence="4">The sequence shown here is derived from an EMBL/GenBank/DDBJ whole genome shotgun (WGS) entry which is preliminary data.</text>
</comment>
<dbReference type="InterPro" id="IPR025297">
    <property type="entry name" value="DUF4159"/>
</dbReference>
<gene>
    <name evidence="4" type="ORF">ME5_01763</name>
</gene>
<dbReference type="HOGENOM" id="CLU_014519_0_0_5"/>
<evidence type="ECO:0000313" key="5">
    <source>
        <dbReference type="Proteomes" id="UP000008952"/>
    </source>
</evidence>
<keyword evidence="1" id="KW-0472">Membrane</keyword>
<keyword evidence="1 4" id="KW-0812">Transmembrane</keyword>
<dbReference type="Pfam" id="PF13709">
    <property type="entry name" value="DUF4159"/>
    <property type="match status" value="1"/>
</dbReference>
<dbReference type="Pfam" id="PF07584">
    <property type="entry name" value="BatA"/>
    <property type="match status" value="1"/>
</dbReference>